<name>A0A926KN95_9BACL</name>
<dbReference type="SMART" id="SM00327">
    <property type="entry name" value="VWA"/>
    <property type="match status" value="2"/>
</dbReference>
<dbReference type="Gene3D" id="3.40.50.410">
    <property type="entry name" value="von Willebrand factor, type A domain"/>
    <property type="match status" value="2"/>
</dbReference>
<keyword evidence="2" id="KW-0472">Membrane</keyword>
<feature type="transmembrane region" description="Helical" evidence="2">
    <location>
        <begin position="6"/>
        <end position="25"/>
    </location>
</feature>
<evidence type="ECO:0000256" key="2">
    <source>
        <dbReference type="SAM" id="Phobius"/>
    </source>
</evidence>
<keyword evidence="2" id="KW-0812">Transmembrane</keyword>
<dbReference type="Pfam" id="PF00092">
    <property type="entry name" value="VWA"/>
    <property type="match status" value="1"/>
</dbReference>
<feature type="domain" description="VWFA" evidence="3">
    <location>
        <begin position="408"/>
        <end position="573"/>
    </location>
</feature>
<dbReference type="RefSeq" id="WP_188172926.1">
    <property type="nucleotide sequence ID" value="NZ_JACVVD010000001.1"/>
</dbReference>
<protein>
    <submittedName>
        <fullName evidence="4">VWA domain-containing protein</fullName>
    </submittedName>
</protein>
<feature type="transmembrane region" description="Helical" evidence="2">
    <location>
        <begin position="37"/>
        <end position="60"/>
    </location>
</feature>
<proteinExistence type="predicted"/>
<dbReference type="InterPro" id="IPR029062">
    <property type="entry name" value="Class_I_gatase-like"/>
</dbReference>
<keyword evidence="5" id="KW-1185">Reference proteome</keyword>
<sequence length="954" mass="103514">MGFQFDRIWALLLLLPIPLYIWWLWQGLYRLRGGRKKLVVILRTAVLVLLVFTLAGMQWFTLDHRKSVVFAVDKSDSVKAEARQAAWIRDAVKLRSEQDEAGVVSIGLQAAIEKSLDANQMDAFQFSSQTNGQFSNVVAGLQLASGLLTEAKIGRVILMSDGEENVGDLLRQGTLLKDRGIKVDVVPLPAKERKDAAVESLRVPDKLFQAEAYTLEVMIRSSSAGSAQLRVFEDDREITAQGVVLNKGENRYAVQSLAKEPGFHRYRAEIYLDGDEQSANNTHYAFSKVQGPPKVLIVEGKPGISKNVEAALEAALIPFETIAPELLSNDFATYMSYESIVLNNVAATQIPQAKMEMIEQAVRDYSVGFVMLGGEDSYGLGGYFKTPIERALPVYMDLRGKREIPSLGIVLVMDKSGSMSGDKIKLAQEAASRTVDLLRDKDTVGVLGFDSSPHWYVEPQKLSDKEGIVNKINSIPADGGTEIYTAVEQAYEKLSKVDAQRRHIILLTDGQSSTNQSYEALTARMQKDNITMSTVAIGTDADQVLLGQLAEQAKGRYYAAVDQTTIPAIFSREAVLISRTYVVNQPFVPAYAAGADWRNILGQGLPALNGYIATTAKEAAEVVLTSPEPDPILARWQYGAGRSVAWTSDVTGAWSGNWVTWPGFAPMLTQIIKWTFPQFQSSPLELSSHLSGNEVTLEARSAAGSGEAHGELRAVVTDESLGSQEVAFTPTAPGEYLVKLPVDKSGVYLAKTELLAEGSGEGTEKRIVGSATSGFVIPYSPEYRITDGQGLSKLKQLAELTGGRMLSLEHPEEAYAFASAAQKRLSPISDYLLMAALLLLLLDIAARRISVPPGLLARAAASLRRAAPAGPPPQTETPLARLRERKQLAAHKLQRVVERPAGGGAPVQSPAAAQQQAQVEQPAPRAAAPAPPAAGEAPPDALSRLLEAKRRGRK</sequence>
<comment type="caution">
    <text evidence="4">The sequence shown here is derived from an EMBL/GenBank/DDBJ whole genome shotgun (WGS) entry which is preliminary data.</text>
</comment>
<accession>A0A926KN95</accession>
<dbReference type="InterPro" id="IPR002035">
    <property type="entry name" value="VWF_A"/>
</dbReference>
<dbReference type="Pfam" id="PF07090">
    <property type="entry name" value="GATase1_like"/>
    <property type="match status" value="1"/>
</dbReference>
<dbReference type="EMBL" id="JACVVD010000001">
    <property type="protein sequence ID" value="MBD0379145.1"/>
    <property type="molecule type" value="Genomic_DNA"/>
</dbReference>
<dbReference type="PANTHER" id="PTHR37947">
    <property type="entry name" value="BLL2462 PROTEIN"/>
    <property type="match status" value="1"/>
</dbReference>
<dbReference type="PROSITE" id="PS50234">
    <property type="entry name" value="VWFA"/>
    <property type="match status" value="1"/>
</dbReference>
<dbReference type="Gene3D" id="3.40.50.880">
    <property type="match status" value="1"/>
</dbReference>
<gene>
    <name evidence="4" type="ORF">ICC18_03270</name>
</gene>
<evidence type="ECO:0000259" key="3">
    <source>
        <dbReference type="PROSITE" id="PS50234"/>
    </source>
</evidence>
<dbReference type="PANTHER" id="PTHR37947:SF2">
    <property type="entry name" value="VON WILLEBRAND FACTOR TYPE A"/>
    <property type="match status" value="1"/>
</dbReference>
<feature type="region of interest" description="Disordered" evidence="1">
    <location>
        <begin position="898"/>
        <end position="954"/>
    </location>
</feature>
<keyword evidence="2" id="KW-1133">Transmembrane helix</keyword>
<dbReference type="SUPFAM" id="SSF52317">
    <property type="entry name" value="Class I glutamine amidotransferase-like"/>
    <property type="match status" value="1"/>
</dbReference>
<evidence type="ECO:0000313" key="5">
    <source>
        <dbReference type="Proteomes" id="UP000650466"/>
    </source>
</evidence>
<dbReference type="CDD" id="cd00198">
    <property type="entry name" value="vWFA"/>
    <property type="match status" value="2"/>
</dbReference>
<feature type="compositionally biased region" description="Low complexity" evidence="1">
    <location>
        <begin position="906"/>
        <end position="939"/>
    </location>
</feature>
<dbReference type="InterPro" id="IPR036465">
    <property type="entry name" value="vWFA_dom_sf"/>
</dbReference>
<evidence type="ECO:0000313" key="4">
    <source>
        <dbReference type="EMBL" id="MBD0379145.1"/>
    </source>
</evidence>
<dbReference type="AlphaFoldDB" id="A0A926KN95"/>
<dbReference type="Proteomes" id="UP000650466">
    <property type="component" value="Unassembled WGS sequence"/>
</dbReference>
<evidence type="ECO:0000256" key="1">
    <source>
        <dbReference type="SAM" id="MobiDB-lite"/>
    </source>
</evidence>
<dbReference type="InterPro" id="IPR010768">
    <property type="entry name" value="GATase1-like"/>
</dbReference>
<organism evidence="4 5">
    <name type="scientific">Paenibacillus sedimenti</name>
    <dbReference type="NCBI Taxonomy" id="2770274"/>
    <lineage>
        <taxon>Bacteria</taxon>
        <taxon>Bacillati</taxon>
        <taxon>Bacillota</taxon>
        <taxon>Bacilli</taxon>
        <taxon>Bacillales</taxon>
        <taxon>Paenibacillaceae</taxon>
        <taxon>Paenibacillus</taxon>
    </lineage>
</organism>
<dbReference type="SUPFAM" id="SSF53300">
    <property type="entry name" value="vWA-like"/>
    <property type="match status" value="2"/>
</dbReference>
<reference evidence="4" key="1">
    <citation type="submission" date="2020-09" db="EMBL/GenBank/DDBJ databases">
        <title>Draft Genome Sequence of Paenibacillus sp. WST5.</title>
        <authorList>
            <person name="Bao Z."/>
        </authorList>
    </citation>
    <scope>NUCLEOTIDE SEQUENCE</scope>
    <source>
        <strain evidence="4">WST5</strain>
    </source>
</reference>